<dbReference type="InterPro" id="IPR050377">
    <property type="entry name" value="Radical_SAM_PqqE_MftC-like"/>
</dbReference>
<dbReference type="InterPro" id="IPR007197">
    <property type="entry name" value="rSAM"/>
</dbReference>
<dbReference type="PROSITE" id="PS51918">
    <property type="entry name" value="RADICAL_SAM"/>
    <property type="match status" value="1"/>
</dbReference>
<proteinExistence type="predicted"/>
<evidence type="ECO:0000256" key="4">
    <source>
        <dbReference type="ARBA" id="ARBA00023014"/>
    </source>
</evidence>
<evidence type="ECO:0000259" key="5">
    <source>
        <dbReference type="PROSITE" id="PS51918"/>
    </source>
</evidence>
<accession>A0A1I0YGQ3</accession>
<evidence type="ECO:0000256" key="3">
    <source>
        <dbReference type="ARBA" id="ARBA00023004"/>
    </source>
</evidence>
<dbReference type="RefSeq" id="WP_177188257.1">
    <property type="nucleotide sequence ID" value="NZ_FOJX01000013.1"/>
</dbReference>
<evidence type="ECO:0000313" key="6">
    <source>
        <dbReference type="EMBL" id="SFB12047.1"/>
    </source>
</evidence>
<dbReference type="Proteomes" id="UP000183843">
    <property type="component" value="Unassembled WGS sequence"/>
</dbReference>
<dbReference type="SFLD" id="SFLDG01067">
    <property type="entry name" value="SPASM/twitch_domain_containing"/>
    <property type="match status" value="1"/>
</dbReference>
<dbReference type="Pfam" id="PF13186">
    <property type="entry name" value="SPASM"/>
    <property type="match status" value="1"/>
</dbReference>
<dbReference type="GO" id="GO:0051536">
    <property type="term" value="F:iron-sulfur cluster binding"/>
    <property type="evidence" value="ECO:0007669"/>
    <property type="project" value="UniProtKB-KW"/>
</dbReference>
<dbReference type="InterPro" id="IPR006638">
    <property type="entry name" value="Elp3/MiaA/NifB-like_rSAM"/>
</dbReference>
<dbReference type="AlphaFoldDB" id="A0A1I0YGQ3"/>
<reference evidence="6 7" key="1">
    <citation type="submission" date="2016-10" db="EMBL/GenBank/DDBJ databases">
        <authorList>
            <person name="de Groot N.N."/>
        </authorList>
    </citation>
    <scope>NUCLEOTIDE SEQUENCE [LARGE SCALE GENOMIC DNA]</scope>
    <source>
        <strain evidence="6 7">L14</strain>
    </source>
</reference>
<dbReference type="Gene3D" id="3.20.20.70">
    <property type="entry name" value="Aldolase class I"/>
    <property type="match status" value="1"/>
</dbReference>
<dbReference type="PANTHER" id="PTHR11228">
    <property type="entry name" value="RADICAL SAM DOMAIN PROTEIN"/>
    <property type="match status" value="1"/>
</dbReference>
<dbReference type="InterPro" id="IPR013785">
    <property type="entry name" value="Aldolase_TIM"/>
</dbReference>
<evidence type="ECO:0000256" key="1">
    <source>
        <dbReference type="ARBA" id="ARBA00022691"/>
    </source>
</evidence>
<dbReference type="CDD" id="cd01335">
    <property type="entry name" value="Radical_SAM"/>
    <property type="match status" value="1"/>
</dbReference>
<organism evidence="6 7">
    <name type="scientific">Selenomonas ruminantium</name>
    <dbReference type="NCBI Taxonomy" id="971"/>
    <lineage>
        <taxon>Bacteria</taxon>
        <taxon>Bacillati</taxon>
        <taxon>Bacillota</taxon>
        <taxon>Negativicutes</taxon>
        <taxon>Selenomonadales</taxon>
        <taxon>Selenomonadaceae</taxon>
        <taxon>Selenomonas</taxon>
    </lineage>
</organism>
<dbReference type="InterPro" id="IPR058240">
    <property type="entry name" value="rSAM_sf"/>
</dbReference>
<evidence type="ECO:0000313" key="7">
    <source>
        <dbReference type="Proteomes" id="UP000183843"/>
    </source>
</evidence>
<dbReference type="SFLD" id="SFLDS00029">
    <property type="entry name" value="Radical_SAM"/>
    <property type="match status" value="1"/>
</dbReference>
<dbReference type="Pfam" id="PF04055">
    <property type="entry name" value="Radical_SAM"/>
    <property type="match status" value="1"/>
</dbReference>
<dbReference type="GO" id="GO:0003824">
    <property type="term" value="F:catalytic activity"/>
    <property type="evidence" value="ECO:0007669"/>
    <property type="project" value="InterPro"/>
</dbReference>
<evidence type="ECO:0000256" key="2">
    <source>
        <dbReference type="ARBA" id="ARBA00022723"/>
    </source>
</evidence>
<sequence>MGLSAKEQGRRDYLKNTKPRVFEKVSGFTEKYNRGESIALIQLQYNYICNMKCEHCSIKRFQGKNDRRRLTPADVKILADQADALGLARFVISGGEPTVFPDLDELVAAIGPDRFFINSDTNGYLLAEKAQHMKDIGIDRIQLSIDSLDAEAHDEFRGLPGAFAHAIAGIEECQRIGLPVYIQTVVTKERLHSDEFLKFLTHFNQKGLGVFVSFAKPVGAWEGHFDNLIDKNDLAFMHELEKKYQVFTHLTPGYGLDMGCIGVKGFITVTEYGDVQPCPYIHTSIGNIFEESLADIIKTGMDIKFFGEHVDTCLIAEDLPFIKKYVAGHIYGKPVPVPYKEVFDDSDRTVNPYWKKG</sequence>
<dbReference type="SMART" id="SM00729">
    <property type="entry name" value="Elp3"/>
    <property type="match status" value="1"/>
</dbReference>
<dbReference type="GO" id="GO:0006783">
    <property type="term" value="P:heme biosynthetic process"/>
    <property type="evidence" value="ECO:0007669"/>
    <property type="project" value="TreeGrafter"/>
</dbReference>
<protein>
    <submittedName>
        <fullName evidence="6">Radical SAM superfamily enzyme, MoaA/NifB/PqqE/SkfB family</fullName>
    </submittedName>
</protein>
<keyword evidence="4" id="KW-0411">Iron-sulfur</keyword>
<name>A0A1I0YGQ3_SELRU</name>
<keyword evidence="1" id="KW-0949">S-adenosyl-L-methionine</keyword>
<dbReference type="SFLD" id="SFLDG01386">
    <property type="entry name" value="main_SPASM_domain-containing"/>
    <property type="match status" value="1"/>
</dbReference>
<dbReference type="GO" id="GO:0046872">
    <property type="term" value="F:metal ion binding"/>
    <property type="evidence" value="ECO:0007669"/>
    <property type="project" value="UniProtKB-KW"/>
</dbReference>
<feature type="domain" description="Radical SAM core" evidence="5">
    <location>
        <begin position="33"/>
        <end position="248"/>
    </location>
</feature>
<keyword evidence="3" id="KW-0408">Iron</keyword>
<keyword evidence="2" id="KW-0479">Metal-binding</keyword>
<dbReference type="PANTHER" id="PTHR11228:SF7">
    <property type="entry name" value="PQQA PEPTIDE CYCLASE"/>
    <property type="match status" value="1"/>
</dbReference>
<gene>
    <name evidence="6" type="ORF">SAMN05216587_11314</name>
</gene>
<dbReference type="SUPFAM" id="SSF102114">
    <property type="entry name" value="Radical SAM enzymes"/>
    <property type="match status" value="1"/>
</dbReference>
<dbReference type="InterPro" id="IPR023885">
    <property type="entry name" value="4Fe4S-binding_SPASM_dom"/>
</dbReference>
<dbReference type="EMBL" id="FOJX01000013">
    <property type="protein sequence ID" value="SFB12047.1"/>
    <property type="molecule type" value="Genomic_DNA"/>
</dbReference>